<evidence type="ECO:0000256" key="7">
    <source>
        <dbReference type="ARBA" id="ARBA00023136"/>
    </source>
</evidence>
<dbReference type="Proteomes" id="UP000594903">
    <property type="component" value="Chromosome"/>
</dbReference>
<keyword evidence="6 11" id="KW-0798">TonB box</keyword>
<dbReference type="NCBIfam" id="TIGR01783">
    <property type="entry name" value="TonB-siderophor"/>
    <property type="match status" value="1"/>
</dbReference>
<name>A0A378XHX1_9BURK</name>
<keyword evidence="4 10" id="KW-1134">Transmembrane beta strand</keyword>
<organism evidence="16 17">
    <name type="scientific">Oligella ureolytica</name>
    <dbReference type="NCBI Taxonomy" id="90244"/>
    <lineage>
        <taxon>Bacteria</taxon>
        <taxon>Pseudomonadati</taxon>
        <taxon>Pseudomonadota</taxon>
        <taxon>Betaproteobacteria</taxon>
        <taxon>Burkholderiales</taxon>
        <taxon>Alcaligenaceae</taxon>
        <taxon>Oligella</taxon>
    </lineage>
</organism>
<protein>
    <submittedName>
        <fullName evidence="16">Fe(III)-pyochelin receptor</fullName>
    </submittedName>
    <submittedName>
        <fullName evidence="15">TonB-dependent siderophore receptor</fullName>
    </submittedName>
</protein>
<keyword evidence="3 10" id="KW-0813">Transport</keyword>
<dbReference type="EMBL" id="CP065725">
    <property type="protein sequence ID" value="QPT39456.1"/>
    <property type="molecule type" value="Genomic_DNA"/>
</dbReference>
<feature type="chain" id="PRO_5016946621" evidence="12">
    <location>
        <begin position="25"/>
        <end position="711"/>
    </location>
</feature>
<dbReference type="PANTHER" id="PTHR32552">
    <property type="entry name" value="FERRICHROME IRON RECEPTOR-RELATED"/>
    <property type="match status" value="1"/>
</dbReference>
<evidence type="ECO:0000256" key="5">
    <source>
        <dbReference type="ARBA" id="ARBA00022692"/>
    </source>
</evidence>
<dbReference type="PANTHER" id="PTHR32552:SF74">
    <property type="entry name" value="HYDROXAMATE SIDEROPHORE RECEPTOR FHUE"/>
    <property type="match status" value="1"/>
</dbReference>
<gene>
    <name evidence="16" type="primary">fptA</name>
    <name evidence="15" type="ORF">I6G29_09840</name>
    <name evidence="16" type="ORF">NCTC11997_02034</name>
</gene>
<dbReference type="PROSITE" id="PS52016">
    <property type="entry name" value="TONB_DEPENDENT_REC_3"/>
    <property type="match status" value="1"/>
</dbReference>
<dbReference type="SUPFAM" id="SSF56935">
    <property type="entry name" value="Porins"/>
    <property type="match status" value="1"/>
</dbReference>
<dbReference type="Gene3D" id="2.170.130.10">
    <property type="entry name" value="TonB-dependent receptor, plug domain"/>
    <property type="match status" value="1"/>
</dbReference>
<feature type="domain" description="TonB-dependent receptor-like beta-barrel" evidence="13">
    <location>
        <begin position="246"/>
        <end position="679"/>
    </location>
</feature>
<dbReference type="CDD" id="cd01347">
    <property type="entry name" value="ligand_gated_channel"/>
    <property type="match status" value="1"/>
</dbReference>
<dbReference type="Proteomes" id="UP000254603">
    <property type="component" value="Unassembled WGS sequence"/>
</dbReference>
<dbReference type="Gene3D" id="2.40.170.20">
    <property type="entry name" value="TonB-dependent receptor, beta-barrel domain"/>
    <property type="match status" value="1"/>
</dbReference>
<evidence type="ECO:0000313" key="18">
    <source>
        <dbReference type="Proteomes" id="UP000594903"/>
    </source>
</evidence>
<sequence length="711" mass="78528">MFKLTYLRALLGCYVVFGGQMVYAQSAQTNDEGEIVDLATLHVVTEREYDAIVTDNTRDYSSYAATVGSKLPTVVRQIPQSVSIITSAQIRDRNVKTFDQLAERTPGLRVLRNDDGRSSVYARGYEYDEYSIDGLTAPMQSINGTLPNLIAFDRVEVLRGPSGLFDSSGEMGGVVNFVRKRPTKELQGAFNLGYGTRDYYVVDGDVSGPLNSSGTVRGRIVAQTSGESPRPAKNNNHHETFYGALDWDISPSTTLGLGYLYQQRKITPFNGLPTEADGSVLPLPDQTFVGSSWNDFTMDSHDVFADLKHHFADGSFAKVSTRYSDRHADSNYTFAGSALDTQGFVAVTGLGTLIKQESFSIDASYSRSFRLGSTVNEWVVGADYHYANTDYDQARARSLGKVHYTDVERIAYVDLMGSAKAGLAGFSHSLTETTLKESGLYTKFVMRPTDYFTVIVGGRLGRYEIQSGDGVDKDNRSDTKFTGYGGVVLDLNEQNSLYASYSALYRPQESLGVDNKLLKPRHGSQVELGYKGAFFYDALNVRLSLYRMRDENAAASIPANNAQFAALGKRVMQGAEFEVSGQITDKWRIHAGYSYLDSDIEVGSTTRDDGIFLLMPRHTFNLWSTYDVTHALVLGAGINAMTSIESSQGVRGPGHATIDVMASYQLTERLKLQLNVDNVANRKYYARVGSFNTFNIPGKERTAKVNISYRF</sequence>
<keyword evidence="7 10" id="KW-0472">Membrane</keyword>
<comment type="subcellular location">
    <subcellularLocation>
        <location evidence="1 10">Cell outer membrane</location>
        <topology evidence="1 10">Multi-pass membrane protein</topology>
    </subcellularLocation>
</comment>
<dbReference type="InterPro" id="IPR037066">
    <property type="entry name" value="Plug_dom_sf"/>
</dbReference>
<evidence type="ECO:0000313" key="17">
    <source>
        <dbReference type="Proteomes" id="UP000254603"/>
    </source>
</evidence>
<reference evidence="16 17" key="1">
    <citation type="submission" date="2018-06" db="EMBL/GenBank/DDBJ databases">
        <authorList>
            <consortium name="Pathogen Informatics"/>
            <person name="Doyle S."/>
        </authorList>
    </citation>
    <scope>NUCLEOTIDE SEQUENCE [LARGE SCALE GENOMIC DNA]</scope>
    <source>
        <strain evidence="16 17">NCTC11997</strain>
    </source>
</reference>
<dbReference type="GO" id="GO:0009279">
    <property type="term" value="C:cell outer membrane"/>
    <property type="evidence" value="ECO:0007669"/>
    <property type="project" value="UniProtKB-SubCell"/>
</dbReference>
<evidence type="ECO:0000256" key="3">
    <source>
        <dbReference type="ARBA" id="ARBA00022448"/>
    </source>
</evidence>
<dbReference type="InterPro" id="IPR000531">
    <property type="entry name" value="Beta-barrel_TonB"/>
</dbReference>
<reference evidence="15 18" key="2">
    <citation type="submission" date="2020-12" db="EMBL/GenBank/DDBJ databases">
        <title>FDA dAtabase for Regulatory Grade micrObial Sequences (FDA-ARGOS): Supporting development and validation of Infectious Disease Dx tests.</title>
        <authorList>
            <person name="Sproer C."/>
            <person name="Gronow S."/>
            <person name="Severitt S."/>
            <person name="Schroder I."/>
            <person name="Tallon L."/>
            <person name="Sadzewicz L."/>
            <person name="Zhao X."/>
            <person name="Boylan J."/>
            <person name="Ott S."/>
            <person name="Bowen H."/>
            <person name="Vavikolanu K."/>
            <person name="Mehta A."/>
            <person name="Aluvathingal J."/>
            <person name="Nadendla S."/>
            <person name="Lowell S."/>
            <person name="Myers T."/>
            <person name="Yan Y."/>
            <person name="Sichtig H."/>
        </authorList>
    </citation>
    <scope>NUCLEOTIDE SEQUENCE [LARGE SCALE GENOMIC DNA]</scope>
    <source>
        <strain evidence="15 18">FDAARGOS_872</strain>
    </source>
</reference>
<evidence type="ECO:0000259" key="14">
    <source>
        <dbReference type="Pfam" id="PF07715"/>
    </source>
</evidence>
<dbReference type="RefSeq" id="WP_018573514.1">
    <property type="nucleotide sequence ID" value="NZ_CP065725.1"/>
</dbReference>
<evidence type="ECO:0000259" key="13">
    <source>
        <dbReference type="Pfam" id="PF00593"/>
    </source>
</evidence>
<dbReference type="Pfam" id="PF07715">
    <property type="entry name" value="Plug"/>
    <property type="match status" value="1"/>
</dbReference>
<dbReference type="InterPro" id="IPR010105">
    <property type="entry name" value="TonB_sidphr_rcpt"/>
</dbReference>
<dbReference type="EMBL" id="UGSB01000001">
    <property type="protein sequence ID" value="SUA56252.1"/>
    <property type="molecule type" value="Genomic_DNA"/>
</dbReference>
<dbReference type="Pfam" id="PF00593">
    <property type="entry name" value="TonB_dep_Rec_b-barrel"/>
    <property type="match status" value="1"/>
</dbReference>
<evidence type="ECO:0000256" key="12">
    <source>
        <dbReference type="SAM" id="SignalP"/>
    </source>
</evidence>
<evidence type="ECO:0000256" key="4">
    <source>
        <dbReference type="ARBA" id="ARBA00022452"/>
    </source>
</evidence>
<keyword evidence="8 16" id="KW-0675">Receptor</keyword>
<keyword evidence="18" id="KW-1185">Reference proteome</keyword>
<dbReference type="AlphaFoldDB" id="A0A378XHX1"/>
<keyword evidence="5 10" id="KW-0812">Transmembrane</keyword>
<proteinExistence type="inferred from homology"/>
<evidence type="ECO:0000256" key="8">
    <source>
        <dbReference type="ARBA" id="ARBA00023170"/>
    </source>
</evidence>
<dbReference type="GO" id="GO:0015344">
    <property type="term" value="F:siderophore uptake transmembrane transporter activity"/>
    <property type="evidence" value="ECO:0007669"/>
    <property type="project" value="TreeGrafter"/>
</dbReference>
<evidence type="ECO:0000256" key="2">
    <source>
        <dbReference type="ARBA" id="ARBA00009810"/>
    </source>
</evidence>
<dbReference type="GO" id="GO:0038023">
    <property type="term" value="F:signaling receptor activity"/>
    <property type="evidence" value="ECO:0007669"/>
    <property type="project" value="InterPro"/>
</dbReference>
<feature type="signal peptide" evidence="12">
    <location>
        <begin position="1"/>
        <end position="24"/>
    </location>
</feature>
<evidence type="ECO:0000256" key="10">
    <source>
        <dbReference type="PROSITE-ProRule" id="PRU01360"/>
    </source>
</evidence>
<evidence type="ECO:0000313" key="15">
    <source>
        <dbReference type="EMBL" id="QPT39456.1"/>
    </source>
</evidence>
<dbReference type="GO" id="GO:0015891">
    <property type="term" value="P:siderophore transport"/>
    <property type="evidence" value="ECO:0007669"/>
    <property type="project" value="InterPro"/>
</dbReference>
<evidence type="ECO:0000256" key="6">
    <source>
        <dbReference type="ARBA" id="ARBA00023077"/>
    </source>
</evidence>
<comment type="similarity">
    <text evidence="2 10 11">Belongs to the TonB-dependent receptor family.</text>
</comment>
<keyword evidence="12" id="KW-0732">Signal</keyword>
<dbReference type="InterPro" id="IPR012910">
    <property type="entry name" value="Plug_dom"/>
</dbReference>
<evidence type="ECO:0000313" key="16">
    <source>
        <dbReference type="EMBL" id="SUA56252.1"/>
    </source>
</evidence>
<accession>A0A378XHX1</accession>
<keyword evidence="9 10" id="KW-0998">Cell outer membrane</keyword>
<evidence type="ECO:0000256" key="1">
    <source>
        <dbReference type="ARBA" id="ARBA00004571"/>
    </source>
</evidence>
<dbReference type="STRING" id="1122619.GCA_000373745_00337"/>
<dbReference type="InterPro" id="IPR036942">
    <property type="entry name" value="Beta-barrel_TonB_sf"/>
</dbReference>
<evidence type="ECO:0000256" key="9">
    <source>
        <dbReference type="ARBA" id="ARBA00023237"/>
    </source>
</evidence>
<evidence type="ECO:0000256" key="11">
    <source>
        <dbReference type="RuleBase" id="RU003357"/>
    </source>
</evidence>
<dbReference type="InterPro" id="IPR039426">
    <property type="entry name" value="TonB-dep_rcpt-like"/>
</dbReference>
<feature type="domain" description="TonB-dependent receptor plug" evidence="14">
    <location>
        <begin position="75"/>
        <end position="174"/>
    </location>
</feature>